<dbReference type="GO" id="GO:0036503">
    <property type="term" value="P:ERAD pathway"/>
    <property type="evidence" value="ECO:0007669"/>
    <property type="project" value="TreeGrafter"/>
</dbReference>
<feature type="region of interest" description="Disordered" evidence="1">
    <location>
        <begin position="851"/>
        <end position="879"/>
    </location>
</feature>
<dbReference type="FunFam" id="3.10.20.90:FF:000154">
    <property type="entry name" value="Large proline-rich protein BAG6"/>
    <property type="match status" value="1"/>
</dbReference>
<feature type="domain" description="Ubiquitin-like" evidence="2">
    <location>
        <begin position="24"/>
        <end position="99"/>
    </location>
</feature>
<feature type="compositionally biased region" description="Polar residues" evidence="1">
    <location>
        <begin position="97"/>
        <end position="121"/>
    </location>
</feature>
<dbReference type="InterPro" id="IPR019954">
    <property type="entry name" value="Ubiquitin_CS"/>
</dbReference>
<dbReference type="PANTHER" id="PTHR15204">
    <property type="entry name" value="LARGE PROLINE-RICH PROTEIN BAG6"/>
    <property type="match status" value="1"/>
</dbReference>
<dbReference type="PRINTS" id="PR00348">
    <property type="entry name" value="UBIQUITIN"/>
</dbReference>
<feature type="region of interest" description="Disordered" evidence="1">
    <location>
        <begin position="534"/>
        <end position="610"/>
    </location>
</feature>
<dbReference type="CDD" id="cd17039">
    <property type="entry name" value="Ubl_ubiquitin_like"/>
    <property type="match status" value="1"/>
</dbReference>
<feature type="region of interest" description="Disordered" evidence="1">
    <location>
        <begin position="714"/>
        <end position="748"/>
    </location>
</feature>
<dbReference type="PROSITE" id="PS00299">
    <property type="entry name" value="UBIQUITIN_1"/>
    <property type="match status" value="1"/>
</dbReference>
<sequence length="954" mass="100207">MADQHSNEGSSTSNVFGGSSDSTIEINIKTLESRIYSFRVDRNMPVAVFKEKIADETGVPVGQQRLIFRGKVLKDEHLLSEYQLENGHTLHLVVRQPAQSQTSTDASSGDTNATNGNQGSDAASGAPRNRIGQISHSVVLGTFNVGDHGEAAVPDLDRVIGAVLNTLGIGGQAAPSDISGVQSSTLPNIIGQASQGSESRGSQGNGGGQVPAGTQSQSGQTFLNLPFQLPSQVVQMPVAPAIPVPSLPSPIPDSLSTLSEFMTRMEQTLVQHGNQPSTSSTGTGELPRVELPFDARGLRTPEALSIVLRQAEQLLSSHTRTTLSHMAGCLEQDGTSVDINVRGQIQSESVQVGLAMQHLGALFLELGRTILTLRMGQSPAESSVNPGPAVYISPSGPNPIMVQPFPLQANSLFGGTTPFSNPVSFGPVGVPNAPRHINIHIHAGTSLAPVLSSSGSREIYAEGTQRGHRNGTGSGPVRVVPTRTVIATPAPSNSVGVAVSNAAQSGGGVSISQPLFDSSLSSMVSEINSHMRNLTGNMQGENQPASGSAGAGEGNDTGNERSNDMVAKGAGESSTSLTEFTSETNDQKPLDGLAGARDNEANQPLDSLAEVRDDEARENLLSAECLSGETSLKLEETSENASSSSERHGPTEVARATPLGLGMGSLERKKRIRQPKPLSRNVDTGPTDTAPGKDINTDMTSQQLLQSIASHSSISNRAGMNDTFPGHVHSTNGRATDGRPLGEQGSDGQFNPASVMNQVLDSPALDGLLAGVSEQTGFGSPNVLRDMLQRLSQNHQIMSSVSQIAQQVDSQELGNVFSGLGSGHGGGIDLSRMVQQMMPVVSQVLGQVSATPQPLGGVEPEPQLQHNETGSSGAEEPNDQSIQEVAGKIECLDTPEEVFRAVAENAVRLNQNGNHFQHIVDELSNNEDLVRDYVEMLQHDIGRQLEDNSGHDKC</sequence>
<evidence type="ECO:0000259" key="2">
    <source>
        <dbReference type="PROSITE" id="PS50053"/>
    </source>
</evidence>
<dbReference type="PANTHER" id="PTHR15204:SF5">
    <property type="entry name" value="LARGE PROLINE-RICH PROTEIN BAG6 ISOFORM X1"/>
    <property type="match status" value="1"/>
</dbReference>
<dbReference type="PROSITE" id="PS50053">
    <property type="entry name" value="UBIQUITIN_2"/>
    <property type="match status" value="1"/>
</dbReference>
<dbReference type="GO" id="GO:0031593">
    <property type="term" value="F:polyubiquitin modification-dependent protein binding"/>
    <property type="evidence" value="ECO:0007669"/>
    <property type="project" value="TreeGrafter"/>
</dbReference>
<dbReference type="GO" id="GO:0071818">
    <property type="term" value="C:BAT3 complex"/>
    <property type="evidence" value="ECO:0007669"/>
    <property type="project" value="TreeGrafter"/>
</dbReference>
<dbReference type="AlphaFoldDB" id="A0A2P2LMS5"/>
<dbReference type="InterPro" id="IPR000626">
    <property type="entry name" value="Ubiquitin-like_dom"/>
</dbReference>
<dbReference type="EMBL" id="GGEC01038791">
    <property type="protein sequence ID" value="MBX19275.1"/>
    <property type="molecule type" value="Transcribed_RNA"/>
</dbReference>
<evidence type="ECO:0000313" key="3">
    <source>
        <dbReference type="EMBL" id="MBX19275.1"/>
    </source>
</evidence>
<feature type="region of interest" description="Disordered" evidence="1">
    <location>
        <begin position="628"/>
        <end position="696"/>
    </location>
</feature>
<accession>A0A2P2LMS5</accession>
<dbReference type="Gene3D" id="3.10.20.90">
    <property type="entry name" value="Phosphatidylinositol 3-kinase Catalytic Subunit, Chain A, domain 1"/>
    <property type="match status" value="1"/>
</dbReference>
<protein>
    <submittedName>
        <fullName evidence="3">Scythe/bat3</fullName>
    </submittedName>
</protein>
<feature type="compositionally biased region" description="Polar residues" evidence="1">
    <location>
        <begin position="534"/>
        <end position="546"/>
    </location>
</feature>
<dbReference type="SUPFAM" id="SSF54236">
    <property type="entry name" value="Ubiquitin-like"/>
    <property type="match status" value="1"/>
</dbReference>
<feature type="region of interest" description="Disordered" evidence="1">
    <location>
        <begin position="191"/>
        <end position="218"/>
    </location>
</feature>
<evidence type="ECO:0000256" key="1">
    <source>
        <dbReference type="SAM" id="MobiDB-lite"/>
    </source>
</evidence>
<dbReference type="SMART" id="SM00213">
    <property type="entry name" value="UBQ"/>
    <property type="match status" value="1"/>
</dbReference>
<reference evidence="3" key="1">
    <citation type="submission" date="2018-02" db="EMBL/GenBank/DDBJ databases">
        <title>Rhizophora mucronata_Transcriptome.</title>
        <authorList>
            <person name="Meera S.P."/>
            <person name="Sreeshan A."/>
            <person name="Augustine A."/>
        </authorList>
    </citation>
    <scope>NUCLEOTIDE SEQUENCE</scope>
    <source>
        <tissue evidence="3">Leaf</tissue>
    </source>
</reference>
<dbReference type="InterPro" id="IPR029071">
    <property type="entry name" value="Ubiquitin-like_domsf"/>
</dbReference>
<dbReference type="Pfam" id="PF00240">
    <property type="entry name" value="ubiquitin"/>
    <property type="match status" value="1"/>
</dbReference>
<dbReference type="InterPro" id="IPR019956">
    <property type="entry name" value="Ubiquitin_dom"/>
</dbReference>
<feature type="compositionally biased region" description="Low complexity" evidence="1">
    <location>
        <begin position="572"/>
        <end position="584"/>
    </location>
</feature>
<organism evidence="3">
    <name type="scientific">Rhizophora mucronata</name>
    <name type="common">Asiatic mangrove</name>
    <dbReference type="NCBI Taxonomy" id="61149"/>
    <lineage>
        <taxon>Eukaryota</taxon>
        <taxon>Viridiplantae</taxon>
        <taxon>Streptophyta</taxon>
        <taxon>Embryophyta</taxon>
        <taxon>Tracheophyta</taxon>
        <taxon>Spermatophyta</taxon>
        <taxon>Magnoliopsida</taxon>
        <taxon>eudicotyledons</taxon>
        <taxon>Gunneridae</taxon>
        <taxon>Pentapetalae</taxon>
        <taxon>rosids</taxon>
        <taxon>fabids</taxon>
        <taxon>Malpighiales</taxon>
        <taxon>Rhizophoraceae</taxon>
        <taxon>Rhizophora</taxon>
    </lineage>
</organism>
<feature type="region of interest" description="Disordered" evidence="1">
    <location>
        <begin position="97"/>
        <end position="128"/>
    </location>
</feature>
<feature type="compositionally biased region" description="Polar residues" evidence="1">
    <location>
        <begin position="191"/>
        <end position="202"/>
    </location>
</feature>
<name>A0A2P2LMS5_RHIMU</name>
<dbReference type="GO" id="GO:0051787">
    <property type="term" value="F:misfolded protein binding"/>
    <property type="evidence" value="ECO:0007669"/>
    <property type="project" value="TreeGrafter"/>
</dbReference>
<proteinExistence type="predicted"/>